<dbReference type="InterPro" id="IPR036404">
    <property type="entry name" value="Jacalin-like_lectin_dom_sf"/>
</dbReference>
<accession>R4X864</accession>
<organism evidence="1 2">
    <name type="scientific">Taphrina deformans (strain PYCC 5710 / ATCC 11124 / CBS 356.35 / IMI 108563 / JCM 9778 / NBRC 8474)</name>
    <name type="common">Peach leaf curl fungus</name>
    <name type="synonym">Lalaria deformans</name>
    <dbReference type="NCBI Taxonomy" id="1097556"/>
    <lineage>
        <taxon>Eukaryota</taxon>
        <taxon>Fungi</taxon>
        <taxon>Dikarya</taxon>
        <taxon>Ascomycota</taxon>
        <taxon>Taphrinomycotina</taxon>
        <taxon>Taphrinomycetes</taxon>
        <taxon>Taphrinales</taxon>
        <taxon>Taphrinaceae</taxon>
        <taxon>Taphrina</taxon>
    </lineage>
</organism>
<sequence length="157" mass="16537">MASATPVINTQKAGKAWEWMWGNPPDSNYVSKSLHTCSVGNVFTHENAQARHIASVQIFSNEGAISGINVTYADGLKSEKLTVPVDKWISDVKLGCTGDVISYLSLATNGGQGIAVGSAKDIIHYNSGAAYQFLGAAGHKGLTAFGAEFSEPETSDD</sequence>
<reference evidence="1 2" key="1">
    <citation type="journal article" date="2013" name="MBio">
        <title>Genome sequencing of the plant pathogen Taphrina deformans, the causal agent of peach leaf curl.</title>
        <authorList>
            <person name="Cisse O.H."/>
            <person name="Almeida J.M.G.C.F."/>
            <person name="Fonseca A."/>
            <person name="Kumar A.A."/>
            <person name="Salojaervi J."/>
            <person name="Overmyer K."/>
            <person name="Hauser P.M."/>
            <person name="Pagni M."/>
        </authorList>
    </citation>
    <scope>NUCLEOTIDE SEQUENCE [LARGE SCALE GENOMIC DNA]</scope>
    <source>
        <strain evidence="2">PYCC 5710 / ATCC 11124 / CBS 356.35 / IMI 108563 / JCM 9778 / NBRC 8474</strain>
    </source>
</reference>
<evidence type="ECO:0000313" key="2">
    <source>
        <dbReference type="Proteomes" id="UP000013776"/>
    </source>
</evidence>
<dbReference type="VEuPathDB" id="FungiDB:TAPDE_001551"/>
<dbReference type="EMBL" id="CAHR02000056">
    <property type="protein sequence ID" value="CCG81719.1"/>
    <property type="molecule type" value="Genomic_DNA"/>
</dbReference>
<comment type="caution">
    <text evidence="1">The sequence shown here is derived from an EMBL/GenBank/DDBJ whole genome shotgun (WGS) entry which is preliminary data.</text>
</comment>
<dbReference type="AlphaFoldDB" id="R4X864"/>
<name>R4X864_TAPDE</name>
<gene>
    <name evidence="1" type="ORF">TAPDE_001551</name>
</gene>
<proteinExistence type="predicted"/>
<dbReference type="Proteomes" id="UP000013776">
    <property type="component" value="Unassembled WGS sequence"/>
</dbReference>
<keyword evidence="2" id="KW-1185">Reference proteome</keyword>
<protein>
    <submittedName>
        <fullName evidence="1">Uncharacterized protein</fullName>
    </submittedName>
</protein>
<dbReference type="Gene3D" id="2.100.10.30">
    <property type="entry name" value="Jacalin-like lectin domain"/>
    <property type="match status" value="1"/>
</dbReference>
<evidence type="ECO:0000313" key="1">
    <source>
        <dbReference type="EMBL" id="CCG81719.1"/>
    </source>
</evidence>